<dbReference type="GeneID" id="83212685"/>
<keyword evidence="3" id="KW-1185">Reference proteome</keyword>
<proteinExistence type="predicted"/>
<sequence length="343" mass="39568">MESRLQKRRRIGKRWVNTWILIGIYVCKTRLLFPETKTRNVTVALETARAGASQTTTDSSRPRIPVGIVTIPISLSPLSPLPQALVDASTRPLQQVKQEEEEERQPAQQQLTQQPKLEPRSSSPQLPKQEDKQPSVQQHQPKEEPCSPSLPPSSTPTTPPPQQNPSPSLSPSPPPPPRRRRRRRRPDNERQRLDDSIGRQFRRSQNIERERHVENKNYRRRRVAALVAELDDLDDEGRDDLLLEKLDYIAGQVVGIVTRCHYQHDQQSCRQVIERLLNDVGVDMDDGFEVLFQNVISRLEPYRHLGLHIDPPPPYDPNDFINQITWHRLMTNAYITFTAMNTL</sequence>
<evidence type="ECO:0000313" key="2">
    <source>
        <dbReference type="EMBL" id="KAJ8658890.1"/>
    </source>
</evidence>
<accession>A0AAD7V5Z0</accession>
<feature type="region of interest" description="Disordered" evidence="1">
    <location>
        <begin position="92"/>
        <end position="209"/>
    </location>
</feature>
<dbReference type="EMBL" id="JARTCD010000021">
    <property type="protein sequence ID" value="KAJ8658890.1"/>
    <property type="molecule type" value="Genomic_DNA"/>
</dbReference>
<organism evidence="2 3">
    <name type="scientific">Lichtheimia ornata</name>
    <dbReference type="NCBI Taxonomy" id="688661"/>
    <lineage>
        <taxon>Eukaryota</taxon>
        <taxon>Fungi</taxon>
        <taxon>Fungi incertae sedis</taxon>
        <taxon>Mucoromycota</taxon>
        <taxon>Mucoromycotina</taxon>
        <taxon>Mucoromycetes</taxon>
        <taxon>Mucorales</taxon>
        <taxon>Lichtheimiaceae</taxon>
        <taxon>Lichtheimia</taxon>
    </lineage>
</organism>
<dbReference type="AlphaFoldDB" id="A0AAD7V5Z0"/>
<feature type="compositionally biased region" description="Basic and acidic residues" evidence="1">
    <location>
        <begin position="186"/>
        <end position="197"/>
    </location>
</feature>
<evidence type="ECO:0000256" key="1">
    <source>
        <dbReference type="SAM" id="MobiDB-lite"/>
    </source>
</evidence>
<dbReference type="RefSeq" id="XP_058343803.1">
    <property type="nucleotide sequence ID" value="XM_058485317.1"/>
</dbReference>
<feature type="compositionally biased region" description="Pro residues" evidence="1">
    <location>
        <begin position="148"/>
        <end position="176"/>
    </location>
</feature>
<reference evidence="2 3" key="1">
    <citation type="submission" date="2023-03" db="EMBL/GenBank/DDBJ databases">
        <title>Genome sequence of Lichtheimia ornata CBS 291.66.</title>
        <authorList>
            <person name="Mohabir J.T."/>
            <person name="Shea T.P."/>
            <person name="Kurbessoian T."/>
            <person name="Berby B."/>
            <person name="Fontaine J."/>
            <person name="Livny J."/>
            <person name="Gnirke A."/>
            <person name="Stajich J.E."/>
            <person name="Cuomo C.A."/>
        </authorList>
    </citation>
    <scope>NUCLEOTIDE SEQUENCE [LARGE SCALE GENOMIC DNA]</scope>
    <source>
        <strain evidence="2">CBS 291.66</strain>
    </source>
</reference>
<name>A0AAD7V5Z0_9FUNG</name>
<protein>
    <submittedName>
        <fullName evidence="2">Uncharacterized protein</fullName>
    </submittedName>
</protein>
<gene>
    <name evidence="2" type="ORF">O0I10_005272</name>
</gene>
<evidence type="ECO:0000313" key="3">
    <source>
        <dbReference type="Proteomes" id="UP001234581"/>
    </source>
</evidence>
<dbReference type="Proteomes" id="UP001234581">
    <property type="component" value="Unassembled WGS sequence"/>
</dbReference>
<comment type="caution">
    <text evidence="2">The sequence shown here is derived from an EMBL/GenBank/DDBJ whole genome shotgun (WGS) entry which is preliminary data.</text>
</comment>